<gene>
    <name evidence="1" type="ORF">PSEMO_36260</name>
</gene>
<evidence type="ECO:0008006" key="3">
    <source>
        <dbReference type="Google" id="ProtNLM"/>
    </source>
</evidence>
<comment type="caution">
    <text evidence="1">The sequence shown here is derived from an EMBL/GenBank/DDBJ whole genome shotgun (WGS) entry which is preliminary data.</text>
</comment>
<evidence type="ECO:0000313" key="2">
    <source>
        <dbReference type="Proteomes" id="UP000186736"/>
    </source>
</evidence>
<protein>
    <recommendedName>
        <fullName evidence="3">3'-phosphoadenosine 5'-phosphosulfate sulfotransferase (PAPS reductase)/FAD synthetase</fullName>
    </recommendedName>
</protein>
<dbReference type="SUPFAM" id="SSF52402">
    <property type="entry name" value="Adenine nucleotide alpha hydrolases-like"/>
    <property type="match status" value="1"/>
</dbReference>
<dbReference type="Gene3D" id="3.40.50.620">
    <property type="entry name" value="HUPs"/>
    <property type="match status" value="1"/>
</dbReference>
<dbReference type="RefSeq" id="WP_075804405.1">
    <property type="nucleotide sequence ID" value="NZ_MKZO01000031.1"/>
</dbReference>
<dbReference type="InterPro" id="IPR014729">
    <property type="entry name" value="Rossmann-like_a/b/a_fold"/>
</dbReference>
<evidence type="ECO:0000313" key="1">
    <source>
        <dbReference type="EMBL" id="OLS61559.1"/>
    </source>
</evidence>
<dbReference type="AlphaFoldDB" id="A0A1Q9R2D6"/>
<dbReference type="EMBL" id="MKZO01000031">
    <property type="protein sequence ID" value="OLS61559.1"/>
    <property type="molecule type" value="Genomic_DNA"/>
</dbReference>
<reference evidence="1 2" key="1">
    <citation type="submission" date="2016-10" db="EMBL/GenBank/DDBJ databases">
        <title>Genome Sequence of Pseudomonas putida GM4FR.</title>
        <authorList>
            <person name="Poehlein A."/>
            <person name="Wemheuer F."/>
            <person name="Hollensteiner J."/>
            <person name="Wemheuer B."/>
        </authorList>
    </citation>
    <scope>NUCLEOTIDE SEQUENCE [LARGE SCALE GENOMIC DNA]</scope>
    <source>
        <strain evidence="1 2">GM4FR</strain>
    </source>
</reference>
<sequence length="292" mass="34353">MTMNPYQITGPAQIGLSGGRTSGYMTRRILDAHGGSLPADVHSFFQNTGKEVEETLEFVREMSERWGFPVVWMEWCREYDQPEDAPWYRLVDFKSASRKGEPFDMMLDYYARFRREKKQLAPVLPNFSNNMCTAYLKIKIGEKHMRSLGYDHWDCVVGIRHDEPGRYHRMMAANARGGTRWENYTPLYLDRVTKEHVAEFWSQQPFDLGIDSELGNCDLCWKKSEDKIYRAIIEDPSRVLWWSGTEEKYDQVFRQDRPKYAHLGWYAERMATQGAFDFEPYVTEDIDCFCGD</sequence>
<proteinExistence type="predicted"/>
<dbReference type="Proteomes" id="UP000186736">
    <property type="component" value="Unassembled WGS sequence"/>
</dbReference>
<accession>A0A1Q9R2D6</accession>
<dbReference type="OrthoDB" id="6258822at2"/>
<name>A0A1Q9R2D6_PSEPU</name>
<organism evidence="1 2">
    <name type="scientific">Pseudomonas putida</name>
    <name type="common">Arthrobacter siderocapsulatus</name>
    <dbReference type="NCBI Taxonomy" id="303"/>
    <lineage>
        <taxon>Bacteria</taxon>
        <taxon>Pseudomonadati</taxon>
        <taxon>Pseudomonadota</taxon>
        <taxon>Gammaproteobacteria</taxon>
        <taxon>Pseudomonadales</taxon>
        <taxon>Pseudomonadaceae</taxon>
        <taxon>Pseudomonas</taxon>
    </lineage>
</organism>